<sequence>METSPSRHLSVVVAAPAHVAYAYAADPERLPEWAAGLAAGVEQVDGAWYADSPMGRVRVDLAPANDLGVLDHVVTMPDGERVLNPVRVLPWGEGCEVVFTVRRRAGVDDAEFEADCAAVAADLEALRDRLERRD</sequence>
<dbReference type="RefSeq" id="WP_119950432.1">
    <property type="nucleotide sequence ID" value="NZ_QZEZ01000004.1"/>
</dbReference>
<organism evidence="1 2">
    <name type="scientific">Vallicoccus soli</name>
    <dbReference type="NCBI Taxonomy" id="2339232"/>
    <lineage>
        <taxon>Bacteria</taxon>
        <taxon>Bacillati</taxon>
        <taxon>Actinomycetota</taxon>
        <taxon>Actinomycetes</taxon>
        <taxon>Motilibacterales</taxon>
        <taxon>Vallicoccaceae</taxon>
        <taxon>Vallicoccus</taxon>
    </lineage>
</organism>
<comment type="caution">
    <text evidence="1">The sequence shown here is derived from an EMBL/GenBank/DDBJ whole genome shotgun (WGS) entry which is preliminary data.</text>
</comment>
<proteinExistence type="predicted"/>
<evidence type="ECO:0000313" key="1">
    <source>
        <dbReference type="EMBL" id="RJK96006.1"/>
    </source>
</evidence>
<reference evidence="1 2" key="1">
    <citation type="submission" date="2018-09" db="EMBL/GenBank/DDBJ databases">
        <title>YIM 75000 draft genome.</title>
        <authorList>
            <person name="Tang S."/>
            <person name="Feng Y."/>
        </authorList>
    </citation>
    <scope>NUCLEOTIDE SEQUENCE [LARGE SCALE GENOMIC DNA]</scope>
    <source>
        <strain evidence="1 2">YIM 75000</strain>
    </source>
</reference>
<dbReference type="InterPro" id="IPR023393">
    <property type="entry name" value="START-like_dom_sf"/>
</dbReference>
<dbReference type="OrthoDB" id="880456at2"/>
<dbReference type="AlphaFoldDB" id="A0A3A3Z0S4"/>
<protein>
    <submittedName>
        <fullName evidence="1">SRPBCC family protein</fullName>
    </submittedName>
</protein>
<gene>
    <name evidence="1" type="ORF">D5H78_10575</name>
</gene>
<dbReference type="SUPFAM" id="SSF55961">
    <property type="entry name" value="Bet v1-like"/>
    <property type="match status" value="1"/>
</dbReference>
<dbReference type="EMBL" id="QZEZ01000004">
    <property type="protein sequence ID" value="RJK96006.1"/>
    <property type="molecule type" value="Genomic_DNA"/>
</dbReference>
<dbReference type="Gene3D" id="3.30.530.20">
    <property type="match status" value="1"/>
</dbReference>
<evidence type="ECO:0000313" key="2">
    <source>
        <dbReference type="Proteomes" id="UP000265614"/>
    </source>
</evidence>
<keyword evidence="2" id="KW-1185">Reference proteome</keyword>
<name>A0A3A3Z0S4_9ACTN</name>
<accession>A0A3A3Z0S4</accession>
<dbReference type="Proteomes" id="UP000265614">
    <property type="component" value="Unassembled WGS sequence"/>
</dbReference>